<accession>A0A1H0EJ87</accession>
<sequence length="381" mass="44142">MKQNVKIVFDRKGQAEKNGTGKIELYIYLSRGEKKYEVVGESDSASWESVALGKNIQSRKKHYEQIISAMEMLNEEMTIDNFTKHIFTDEHPKQAPSNIYNGNDLRQSFVEFCREHMKSENLAKNSVKGFNVVFDSLEESGILMTLADLTPANVCAYDAWLRRNNTRTDYTINGYHKKVSKYTKILWQLEMISSNPYAHVKFPKGKNKERNPLIEEELLKMRNAKYTGHIERARDLFVFMAYTGLAYCDMAAFNFDTMTEQHQDYTYIDGSRLKTGSNFFTPILPPAMEVLKKYNYKLPLISNQKANDYMHVMEADLHINKPISCHIARHSFATLMLSYNIPIEKVKRMLGHKNIATTQIYAKILKKNVEESVTENLHILK</sequence>
<organism evidence="5 6">
    <name type="scientific">Prevotella communis</name>
    <dbReference type="NCBI Taxonomy" id="2913614"/>
    <lineage>
        <taxon>Bacteria</taxon>
        <taxon>Pseudomonadati</taxon>
        <taxon>Bacteroidota</taxon>
        <taxon>Bacteroidia</taxon>
        <taxon>Bacteroidales</taxon>
        <taxon>Prevotellaceae</taxon>
        <taxon>Prevotella</taxon>
    </lineage>
</organism>
<dbReference type="InterPro" id="IPR010998">
    <property type="entry name" value="Integrase_recombinase_N"/>
</dbReference>
<dbReference type="GO" id="GO:0015074">
    <property type="term" value="P:DNA integration"/>
    <property type="evidence" value="ECO:0007669"/>
    <property type="project" value="InterPro"/>
</dbReference>
<dbReference type="SUPFAM" id="SSF56349">
    <property type="entry name" value="DNA breaking-rejoining enzymes"/>
    <property type="match status" value="1"/>
</dbReference>
<dbReference type="AlphaFoldDB" id="A0A1H0EJ87"/>
<evidence type="ECO:0000313" key="5">
    <source>
        <dbReference type="EMBL" id="SDN82349.1"/>
    </source>
</evidence>
<dbReference type="Proteomes" id="UP000199134">
    <property type="component" value="Unassembled WGS sequence"/>
</dbReference>
<dbReference type="Gene3D" id="1.10.443.10">
    <property type="entry name" value="Intergrase catalytic core"/>
    <property type="match status" value="1"/>
</dbReference>
<dbReference type="EMBL" id="FNIW01000003">
    <property type="protein sequence ID" value="SDN82349.1"/>
    <property type="molecule type" value="Genomic_DNA"/>
</dbReference>
<keyword evidence="2" id="KW-0238">DNA-binding</keyword>
<evidence type="ECO:0000256" key="1">
    <source>
        <dbReference type="ARBA" id="ARBA00008857"/>
    </source>
</evidence>
<dbReference type="Pfam" id="PF00589">
    <property type="entry name" value="Phage_integrase"/>
    <property type="match status" value="1"/>
</dbReference>
<dbReference type="PANTHER" id="PTHR30349:SF64">
    <property type="entry name" value="PROPHAGE INTEGRASE INTD-RELATED"/>
    <property type="match status" value="1"/>
</dbReference>
<comment type="caution">
    <text evidence="5">The sequence shown here is derived from an EMBL/GenBank/DDBJ whole genome shotgun (WGS) entry which is preliminary data.</text>
</comment>
<dbReference type="CDD" id="cd01185">
    <property type="entry name" value="INTN1_C_like"/>
    <property type="match status" value="1"/>
</dbReference>
<dbReference type="OrthoDB" id="1493636at2"/>
<dbReference type="Gene3D" id="1.10.150.130">
    <property type="match status" value="1"/>
</dbReference>
<proteinExistence type="inferred from homology"/>
<name>A0A1H0EJ87_9BACT</name>
<dbReference type="InterPro" id="IPR011010">
    <property type="entry name" value="DNA_brk_join_enz"/>
</dbReference>
<comment type="similarity">
    <text evidence="1">Belongs to the 'phage' integrase family.</text>
</comment>
<evidence type="ECO:0000256" key="2">
    <source>
        <dbReference type="ARBA" id="ARBA00023125"/>
    </source>
</evidence>
<dbReference type="GO" id="GO:0006310">
    <property type="term" value="P:DNA recombination"/>
    <property type="evidence" value="ECO:0007669"/>
    <property type="project" value="UniProtKB-KW"/>
</dbReference>
<evidence type="ECO:0000313" key="6">
    <source>
        <dbReference type="Proteomes" id="UP000199134"/>
    </source>
</evidence>
<evidence type="ECO:0000256" key="3">
    <source>
        <dbReference type="ARBA" id="ARBA00023172"/>
    </source>
</evidence>
<dbReference type="InterPro" id="IPR002104">
    <property type="entry name" value="Integrase_catalytic"/>
</dbReference>
<evidence type="ECO:0000259" key="4">
    <source>
        <dbReference type="PROSITE" id="PS51898"/>
    </source>
</evidence>
<dbReference type="InterPro" id="IPR050090">
    <property type="entry name" value="Tyrosine_recombinase_XerCD"/>
</dbReference>
<dbReference type="PROSITE" id="PS51898">
    <property type="entry name" value="TYR_RECOMBINASE"/>
    <property type="match status" value="1"/>
</dbReference>
<gene>
    <name evidence="5" type="ORF">SAMN04487900_103186</name>
</gene>
<dbReference type="InterPro" id="IPR013762">
    <property type="entry name" value="Integrase-like_cat_sf"/>
</dbReference>
<keyword evidence="3" id="KW-0233">DNA recombination</keyword>
<dbReference type="RefSeq" id="WP_091852139.1">
    <property type="nucleotide sequence ID" value="NZ_FNIW01000003.1"/>
</dbReference>
<dbReference type="PANTHER" id="PTHR30349">
    <property type="entry name" value="PHAGE INTEGRASE-RELATED"/>
    <property type="match status" value="1"/>
</dbReference>
<feature type="domain" description="Tyr recombinase" evidence="4">
    <location>
        <begin position="208"/>
        <end position="374"/>
    </location>
</feature>
<reference evidence="6" key="1">
    <citation type="submission" date="2016-10" db="EMBL/GenBank/DDBJ databases">
        <authorList>
            <person name="de Groot N.N."/>
        </authorList>
    </citation>
    <scope>NUCLEOTIDE SEQUENCE [LARGE SCALE GENOMIC DNA]</scope>
    <source>
        <strain evidence="6">BP1-145</strain>
    </source>
</reference>
<protein>
    <submittedName>
        <fullName evidence="5">Site-specific recombinase XerD</fullName>
    </submittedName>
</protein>
<dbReference type="GO" id="GO:0003677">
    <property type="term" value="F:DNA binding"/>
    <property type="evidence" value="ECO:0007669"/>
    <property type="project" value="UniProtKB-KW"/>
</dbReference>